<comment type="caution">
    <text evidence="2">The sequence shown here is derived from an EMBL/GenBank/DDBJ whole genome shotgun (WGS) entry which is preliminary data.</text>
</comment>
<evidence type="ECO:0000256" key="1">
    <source>
        <dbReference type="SAM" id="Coils"/>
    </source>
</evidence>
<dbReference type="EMBL" id="WJQU01000002">
    <property type="protein sequence ID" value="KAJ6641731.1"/>
    <property type="molecule type" value="Genomic_DNA"/>
</dbReference>
<evidence type="ECO:0000313" key="3">
    <source>
        <dbReference type="Proteomes" id="UP001151699"/>
    </source>
</evidence>
<evidence type="ECO:0000313" key="2">
    <source>
        <dbReference type="EMBL" id="KAJ6641731.1"/>
    </source>
</evidence>
<organism evidence="2 3">
    <name type="scientific">Pseudolycoriella hygida</name>
    <dbReference type="NCBI Taxonomy" id="35572"/>
    <lineage>
        <taxon>Eukaryota</taxon>
        <taxon>Metazoa</taxon>
        <taxon>Ecdysozoa</taxon>
        <taxon>Arthropoda</taxon>
        <taxon>Hexapoda</taxon>
        <taxon>Insecta</taxon>
        <taxon>Pterygota</taxon>
        <taxon>Neoptera</taxon>
        <taxon>Endopterygota</taxon>
        <taxon>Diptera</taxon>
        <taxon>Nematocera</taxon>
        <taxon>Sciaroidea</taxon>
        <taxon>Sciaridae</taxon>
        <taxon>Pseudolycoriella</taxon>
    </lineage>
</organism>
<sequence length="268" mass="29908">MEHDNIVDIVPAKSISDTVDSEHDLPIDMEVDLIDVNLEEIPEGPVGLHKNPGVHNEVREGSKALHKNAEEQIFLDEDNIHAATCVTNCARETLDHFEAVANDQVQSDSGVKFSEVAGQSSMLSSQFETNFNLSAFGLSMGTSYAESSSKIGKLSEKIRHDVRQLGLLCAAGSAIEKGKLINVLIINQQLDRKKDKVIDSAELGVQKEAKKEREQVIKQYDDQLRELRDKFKKLKSEHVAANKAVLLKRKAYKLEKRTNRQQNPAIHC</sequence>
<gene>
    <name evidence="2" type="ORF">Bhyg_06671</name>
</gene>
<proteinExistence type="predicted"/>
<dbReference type="Proteomes" id="UP001151699">
    <property type="component" value="Chromosome B"/>
</dbReference>
<keyword evidence="3" id="KW-1185">Reference proteome</keyword>
<accession>A0A9Q0N1S2</accession>
<keyword evidence="1" id="KW-0175">Coiled coil</keyword>
<protein>
    <submittedName>
        <fullName evidence="2">Uncharacterized protein</fullName>
    </submittedName>
</protein>
<name>A0A9Q0N1S2_9DIPT</name>
<feature type="coiled-coil region" evidence="1">
    <location>
        <begin position="206"/>
        <end position="244"/>
    </location>
</feature>
<reference evidence="2" key="1">
    <citation type="submission" date="2022-07" db="EMBL/GenBank/DDBJ databases">
        <authorList>
            <person name="Trinca V."/>
            <person name="Uliana J.V.C."/>
            <person name="Torres T.T."/>
            <person name="Ward R.J."/>
            <person name="Monesi N."/>
        </authorList>
    </citation>
    <scope>NUCLEOTIDE SEQUENCE</scope>
    <source>
        <strain evidence="2">HSMRA1968</strain>
        <tissue evidence="2">Whole embryos</tissue>
    </source>
</reference>
<dbReference type="AlphaFoldDB" id="A0A9Q0N1S2"/>